<dbReference type="Pfam" id="PF14200">
    <property type="entry name" value="RicinB_lectin_2"/>
    <property type="match status" value="1"/>
</dbReference>
<organism evidence="6 7">
    <name type="scientific">Crocosphaera subtropica (strain ATCC 51142 / BH68)</name>
    <name type="common">Cyanothece sp. (strain ATCC 51142)</name>
    <dbReference type="NCBI Taxonomy" id="43989"/>
    <lineage>
        <taxon>Bacteria</taxon>
        <taxon>Bacillati</taxon>
        <taxon>Cyanobacteriota</taxon>
        <taxon>Cyanophyceae</taxon>
        <taxon>Oscillatoriophycideae</taxon>
        <taxon>Chroococcales</taxon>
        <taxon>Aphanothecaceae</taxon>
        <taxon>Crocosphaera</taxon>
        <taxon>Crocosphaera subtropica</taxon>
    </lineage>
</organism>
<keyword evidence="7" id="KW-1185">Reference proteome</keyword>
<gene>
    <name evidence="6" type="ordered locus">cce_0699</name>
</gene>
<evidence type="ECO:0000256" key="2">
    <source>
        <dbReference type="ARBA" id="ARBA00023157"/>
    </source>
</evidence>
<feature type="domain" description="LamG-like jellyroll fold" evidence="5">
    <location>
        <begin position="1511"/>
        <end position="1636"/>
    </location>
</feature>
<dbReference type="InterPro" id="IPR035992">
    <property type="entry name" value="Ricin_B-like_lectins"/>
</dbReference>
<evidence type="ECO:0000256" key="3">
    <source>
        <dbReference type="SAM" id="Coils"/>
    </source>
</evidence>
<dbReference type="Pfam" id="PF13385">
    <property type="entry name" value="Laminin_G_3"/>
    <property type="match status" value="3"/>
</dbReference>
<keyword evidence="2" id="KW-1015">Disulfide bond</keyword>
<dbReference type="Gene3D" id="2.60.120.200">
    <property type="match status" value="3"/>
</dbReference>
<evidence type="ECO:0000313" key="7">
    <source>
        <dbReference type="Proteomes" id="UP000001203"/>
    </source>
</evidence>
<evidence type="ECO:0000256" key="4">
    <source>
        <dbReference type="SAM" id="MobiDB-lite"/>
    </source>
</evidence>
<feature type="region of interest" description="Disordered" evidence="4">
    <location>
        <begin position="2015"/>
        <end position="2065"/>
    </location>
</feature>
<dbReference type="eggNOG" id="COG5276">
    <property type="taxonomic scope" value="Bacteria"/>
</dbReference>
<dbReference type="SMART" id="SM00560">
    <property type="entry name" value="LamGL"/>
    <property type="match status" value="2"/>
</dbReference>
<dbReference type="HOGENOM" id="CLU_229724_0_0_3"/>
<proteinExistence type="predicted"/>
<dbReference type="SUPFAM" id="SSF49899">
    <property type="entry name" value="Concanavalin A-like lectins/glucanases"/>
    <property type="match status" value="3"/>
</dbReference>
<dbReference type="SUPFAM" id="SSF50370">
    <property type="entry name" value="Ricin B-like lectins"/>
    <property type="match status" value="1"/>
</dbReference>
<feature type="compositionally biased region" description="Basic and acidic residues" evidence="4">
    <location>
        <begin position="2042"/>
        <end position="2053"/>
    </location>
</feature>
<name>B1WQC8_CROS5</name>
<dbReference type="Proteomes" id="UP000001203">
    <property type="component" value="Chromosome circular"/>
</dbReference>
<dbReference type="InterPro" id="IPR006558">
    <property type="entry name" value="LamG-like"/>
</dbReference>
<keyword evidence="3" id="KW-0175">Coiled coil</keyword>
<dbReference type="CDD" id="cd00161">
    <property type="entry name" value="beta-trefoil_Ricin-like"/>
    <property type="match status" value="1"/>
</dbReference>
<dbReference type="EMBL" id="CP000806">
    <property type="protein sequence ID" value="ACB50050.1"/>
    <property type="molecule type" value="Genomic_DNA"/>
</dbReference>
<dbReference type="Gene3D" id="2.80.10.50">
    <property type="match status" value="1"/>
</dbReference>
<dbReference type="InterPro" id="IPR013320">
    <property type="entry name" value="ConA-like_dom_sf"/>
</dbReference>
<sequence length="2328" mass="263151">MKLMFLAKTDLKHINTITHEGKVVVFVTDSQGKIYYTIKQDGYEESYGNTDVTGWENWDLLPFPDEDSDPSVMEKEAAELTDQDNHYLLRSLYQTQSLTAFAPVQCVSGLGHLYVFRQSVDHTLLVDRFVLDGLTHKLVRKLEVRFKRSKQKHKPLQNTNNSSTNSLGLVDSLDFRDTEGNAFYEPTTEIPLINQLHQGWFSVVLLPTNEHDKYRWHIWAYNQQTKQIDILSIRASSEGLFNIKDETVLEPKPGEPETLMPRFIPGIIQRSIHLQNLTITQGLSATKYDTQVERTIEGGTQLLKESTKVLLAVVTDQGTATLSFGVAGDGTLAELDENPVFNLLRNDAQEILLPLDTLDEIKAIGDSTPPPQGTITGMARTSDDLVQITSKQAKKLQYGDVIKIEGTKHYNGHYIAQKVDDQTFEIVANWVDTEVGQWEVIPEEETGLIFDGIITAYELTEDGKIRVISPNHGLESGDEVQIINTQAYNDLYAVTEIDGDRFTVGIPWQPGEAVNLKLASRKRRGVSFDGKQDYIAIPSVPLKPPSADYSFAQTYTAWVYISEQKSEKQVLIAQKEGLTELFIQENQLSFKIAHANTLETLTSPETLPVGQWVHCAGIFAYDYESQTTTLTLCQDGKEMATQTFKGVPLVAKDWKPEFCLAGFKNQDFFAGKLANVRIWNTAKTPQEIKDTMYLQLTGREVHLSGYWRLGAISEGKERKVVDFSVHGNDGTVYGDAFVSSITLNRTLGDRQTKAIKYRNDELFAVTQRATYEESFEFKLNTEDNPNDIEGKPAFRFNYWGKTSRNAQSTVEIAGETAEFESLRDGWYKATGRLTVPDAVKFLRSFEIAEIQGNWTVLEVRKHRIRLVSDSITQAIYKDEIALEPLGNNHDELKATLKQLDPLEKQEALLLKEKSRIEAELALVNDPNLPRNIQTQAGLIRSLKDQITRYQGDVNRYLQEYQTQVNDPWNYWHRLTTRSREGKNEAARIYTQDKNFIQGLAWGNHGNQKFKFERVDGTYFTIICQYENRILDMQTFGKHDIYGSTNHHKGANQQWRLERRGNYYLIYSRYENRVMDLRNRSHSIYGHDDPHGKDNQQFKLTNLWEHANNKIRNAQRVLNSAQQNLQYSRRRLKDAEAELARLEAIYADKAKRKAELDAQLKAVIAQLQTVQAELNRLNTAFIQGVKETNQTPQTMAVIGSNSQKLAVTGALLTFVRPASRLACLETSEGNVELIYFDTEGKMRQTRFDVTADSANIAFEQWIPDALRTCIALEQSDSVILLKDTEDLRRNAPIPLTRDWTVETWFFTPLPHPFAYNTLVRAENAPEHPVLVKNEGTQRLLGTYVKGQFYPSGFDMEQLPSGWHHLAVVGQGEGDQASTTFYIDGKEVGKVEKAKTSSDIYAIGNYQGGKQPFGKLAEVRIWQLALKPEEVEIHSKILLSGNEPGLLAYFPCNDGIDTEIRDYFGHSRCGKVQKGNVWGCSAPIGNPGHRVMQFNGVNTYIEISHHERFNLSNNFTLEAWFKPRKLTGIQRIFSKADAYGFGLLGNQLRFTTYGRKDYDTKNAKLVVDHWHHLAVVLDNKNTAHFYVNGELIDSIAGTVAAKTSTNNCEIGRDNRYTNEFCDGCIADVRLWKTARSQAEIQSTSQFRLTGHESNLVAYWPLNQLDMMQDPPTVADLTDNPSGIVRDAVIVDDNALPLLNSALISSEYSTIGIDPNTNSKMAIMRRFFALPVLNGIQLLSDKRVEALELRWIGNAQFAPTLLGYIEGAPPVPTENLTVDNDYNGATAVELTQSQDVEYSWTRSQESGLGANLEIFAGIDEDVRGGPLVITKRIAATRAGFKGNLDFSYNFLNESNITASSSNQFSDRLELRGTQEQDPKFPHLGKRFIPKNVGYALVVSGLADVFVTRLRRSGRMVGYQVLPVDGIPPDVNTITFLINPAYTINGSLDGQTGTEATSERFFKHVPEMRSQYGSLYPASYYRLKEAYDLKQQIDNEDARRASYFAQFNARLVDESSLNREINQGDAPAPITVNRQEEEGLTEEEQNAQRENTERQAEENVANRSQEVEAKQREIESKIADQEQRTQAIESFANWQKKMEDIQIRAGKRNIVNTYVWDGDGGLRTEAQSFASTVEHSIGGSFSLNAALGAEGNFNALGAAVELTAQATVNLTQTLNKTQARSQGFALNVDLSGVESRNITNHDDHPLFPGQKVDRYRFMSFYLEGNTQHFQDFFNYVVDPEWLASNDEEARALRQIDVSKANKTWRVLHRVTYVERPALMGFGQTSFPFQREESPSTQDLLAKLEQLEQDKQLLADKVDKMLYLLQSNLIDLK</sequence>
<evidence type="ECO:0000256" key="1">
    <source>
        <dbReference type="ARBA" id="ARBA00022729"/>
    </source>
</evidence>
<dbReference type="PANTHER" id="PTHR47635">
    <property type="entry name" value="CUB DOMAIN-CONTAINING PROTEIN"/>
    <property type="match status" value="1"/>
</dbReference>
<evidence type="ECO:0000259" key="5">
    <source>
        <dbReference type="SMART" id="SM00560"/>
    </source>
</evidence>
<keyword evidence="1" id="KW-0732">Signal</keyword>
<dbReference type="eggNOG" id="COG2931">
    <property type="taxonomic scope" value="Bacteria"/>
</dbReference>
<protein>
    <recommendedName>
        <fullName evidence="5">LamG-like jellyroll fold domain-containing protein</fullName>
    </recommendedName>
</protein>
<reference evidence="6 7" key="1">
    <citation type="journal article" date="2008" name="Proc. Natl. Acad. Sci. U.S.A.">
        <title>The genome of Cyanothece 51142, a unicellular diazotrophic cyanobacterium important in the marine nitrogen cycle.</title>
        <authorList>
            <person name="Welsh E.A."/>
            <person name="Liberton M."/>
            <person name="Stoeckel J."/>
            <person name="Loh T."/>
            <person name="Elvitigala T."/>
            <person name="Wang C."/>
            <person name="Wollam A."/>
            <person name="Fulton R.S."/>
            <person name="Clifton S.W."/>
            <person name="Jacobs J.M."/>
            <person name="Aurora R."/>
            <person name="Ghosh B.K."/>
            <person name="Sherman L.A."/>
            <person name="Smith R.D."/>
            <person name="Wilson R.K."/>
            <person name="Pakrasi H.B."/>
        </authorList>
    </citation>
    <scope>NUCLEOTIDE SEQUENCE [LARGE SCALE GENOMIC DNA]</scope>
    <source>
        <strain evidence="7">ATCC 51142 / BH68</strain>
    </source>
</reference>
<evidence type="ECO:0000313" key="6">
    <source>
        <dbReference type="EMBL" id="ACB50050.1"/>
    </source>
</evidence>
<feature type="domain" description="LamG-like jellyroll fold" evidence="5">
    <location>
        <begin position="551"/>
        <end position="686"/>
    </location>
</feature>
<feature type="coiled-coil region" evidence="3">
    <location>
        <begin position="1103"/>
        <end position="1179"/>
    </location>
</feature>
<dbReference type="InterPro" id="IPR000772">
    <property type="entry name" value="Ricin_B_lectin"/>
</dbReference>
<dbReference type="PANTHER" id="PTHR47635:SF2">
    <property type="entry name" value="LAMG-LIKE JELLYROLL FOLD DOMAIN-CONTAINING PROTEIN"/>
    <property type="match status" value="1"/>
</dbReference>
<dbReference type="STRING" id="43989.cce_0699"/>
<accession>B1WQC8</accession>
<dbReference type="KEGG" id="cyt:cce_0699"/>